<reference evidence="3" key="1">
    <citation type="journal article" date="2011" name="Nature">
        <title>Genome sequence and analysis of the tuber crop potato.</title>
        <authorList>
            <consortium name="The Potato Genome Sequencing Consortium"/>
        </authorList>
    </citation>
    <scope>NUCLEOTIDE SEQUENCE [LARGE SCALE GENOMIC DNA]</scope>
    <source>
        <strain evidence="3">cv. DM1-3 516 R44</strain>
    </source>
</reference>
<dbReference type="HOGENOM" id="CLU_2744942_0_0_1"/>
<keyword evidence="3" id="KW-1185">Reference proteome</keyword>
<evidence type="ECO:0000313" key="2">
    <source>
        <dbReference type="EnsemblPlants" id="PGSC0003DMT400038229"/>
    </source>
</evidence>
<feature type="region of interest" description="Disordered" evidence="1">
    <location>
        <begin position="1"/>
        <end position="56"/>
    </location>
</feature>
<dbReference type="Proteomes" id="UP000011115">
    <property type="component" value="Unassembled WGS sequence"/>
</dbReference>
<organism evidence="2 3">
    <name type="scientific">Solanum tuberosum</name>
    <name type="common">Potato</name>
    <dbReference type="NCBI Taxonomy" id="4113"/>
    <lineage>
        <taxon>Eukaryota</taxon>
        <taxon>Viridiplantae</taxon>
        <taxon>Streptophyta</taxon>
        <taxon>Embryophyta</taxon>
        <taxon>Tracheophyta</taxon>
        <taxon>Spermatophyta</taxon>
        <taxon>Magnoliopsida</taxon>
        <taxon>eudicotyledons</taxon>
        <taxon>Gunneridae</taxon>
        <taxon>Pentapetalae</taxon>
        <taxon>asterids</taxon>
        <taxon>lamiids</taxon>
        <taxon>Solanales</taxon>
        <taxon>Solanaceae</taxon>
        <taxon>Solanoideae</taxon>
        <taxon>Solaneae</taxon>
        <taxon>Solanum</taxon>
    </lineage>
</organism>
<proteinExistence type="predicted"/>
<protein>
    <submittedName>
        <fullName evidence="2">Uncharacterized protein</fullName>
    </submittedName>
</protein>
<accession>M1B6I3</accession>
<evidence type="ECO:0000313" key="3">
    <source>
        <dbReference type="Proteomes" id="UP000011115"/>
    </source>
</evidence>
<dbReference type="EnsemblPlants" id="PGSC0003DMT400038229">
    <property type="protein sequence ID" value="PGSC0003DMT400038229"/>
    <property type="gene ID" value="PGSC0003DMG400014746"/>
</dbReference>
<dbReference type="PaxDb" id="4113-PGSC0003DMT400038229"/>
<evidence type="ECO:0000256" key="1">
    <source>
        <dbReference type="SAM" id="MobiDB-lite"/>
    </source>
</evidence>
<dbReference type="Gramene" id="PGSC0003DMT400038229">
    <property type="protein sequence ID" value="PGSC0003DMT400038229"/>
    <property type="gene ID" value="PGSC0003DMG400014746"/>
</dbReference>
<sequence>MPSRKKYYLSQCSETETARVEPRSSYHKNSNTNNDKRTKASSRVSSENLKEPMAKRNRYVVLRSELKCSLL</sequence>
<dbReference type="AlphaFoldDB" id="M1B6I3"/>
<name>M1B6I3_SOLTU</name>
<dbReference type="InParanoid" id="M1B6I3"/>
<reference evidence="2" key="2">
    <citation type="submission" date="2015-06" db="UniProtKB">
        <authorList>
            <consortium name="EnsemblPlants"/>
        </authorList>
    </citation>
    <scope>IDENTIFICATION</scope>
    <source>
        <strain evidence="2">DM1-3 516 R44</strain>
    </source>
</reference>